<keyword evidence="2" id="KW-1185">Reference proteome</keyword>
<dbReference type="Proteomes" id="UP001196068">
    <property type="component" value="Unassembled WGS sequence"/>
</dbReference>
<dbReference type="Gene3D" id="2.40.400.10">
    <property type="entry name" value="Acetoacetate decarboxylase-like"/>
    <property type="match status" value="1"/>
</dbReference>
<dbReference type="SUPFAM" id="SSF160104">
    <property type="entry name" value="Acetoacetate decarboxylase-like"/>
    <property type="match status" value="1"/>
</dbReference>
<organism evidence="1 2">
    <name type="scientific">Plastoroseomonas arctica</name>
    <dbReference type="NCBI Taxonomy" id="1509237"/>
    <lineage>
        <taxon>Bacteria</taxon>
        <taxon>Pseudomonadati</taxon>
        <taxon>Pseudomonadota</taxon>
        <taxon>Alphaproteobacteria</taxon>
        <taxon>Acetobacterales</taxon>
        <taxon>Acetobacteraceae</taxon>
        <taxon>Plastoroseomonas</taxon>
    </lineage>
</organism>
<dbReference type="InterPro" id="IPR010451">
    <property type="entry name" value="Acetoacetate_decarboxylase"/>
</dbReference>
<proteinExistence type="predicted"/>
<evidence type="ECO:0000313" key="2">
    <source>
        <dbReference type="Proteomes" id="UP001196068"/>
    </source>
</evidence>
<dbReference type="RefSeq" id="WP_211876368.1">
    <property type="nucleotide sequence ID" value="NZ_JAAEDH010000038.1"/>
</dbReference>
<dbReference type="GO" id="GO:0016829">
    <property type="term" value="F:lyase activity"/>
    <property type="evidence" value="ECO:0007669"/>
    <property type="project" value="InterPro"/>
</dbReference>
<reference evidence="1" key="2">
    <citation type="journal article" date="2021" name="Syst. Appl. Microbiol.">
        <title>Roseomonas hellenica sp. nov., isolated from roots of wild-growing Alkanna tinctoria.</title>
        <authorList>
            <person name="Rat A."/>
            <person name="Naranjo H.D."/>
            <person name="Lebbe L."/>
            <person name="Cnockaert M."/>
            <person name="Krigas N."/>
            <person name="Grigoriadou K."/>
            <person name="Maloupa E."/>
            <person name="Willems A."/>
        </authorList>
    </citation>
    <scope>NUCLEOTIDE SEQUENCE</scope>
    <source>
        <strain evidence="1">LMG 28251</strain>
    </source>
</reference>
<gene>
    <name evidence="1" type="ORF">GXW79_20690</name>
</gene>
<dbReference type="InterPro" id="IPR023375">
    <property type="entry name" value="ADC_dom_sf"/>
</dbReference>
<dbReference type="AlphaFoldDB" id="A0AAF1K072"/>
<sequence length="250" mass="27482">MEEHDVLSGAFAMPRLSPSYPIGPYRFVSREYLTIAYRSDPDTLRRLLPEPLELRLPEVRFQFIRMPDSTGFGEYAMAAQIIPATLPNGEAGGYVHAVYVNSHTANTGGRELWGFPQKLARPSLTVERDTLCGALDFGPVPVARGSMGFKHRAVPEAEAMAELAAPGVLLKIIPHVDGRPRICELVRYQMGELRFKGCWTAPAALQLMPHALAPVAELPVLEVLRATHLIADCTLQLGEVIHDYLSEGVA</sequence>
<comment type="caution">
    <text evidence="1">The sequence shown here is derived from an EMBL/GenBank/DDBJ whole genome shotgun (WGS) entry which is preliminary data.</text>
</comment>
<name>A0AAF1K072_9PROT</name>
<reference evidence="1" key="1">
    <citation type="submission" date="2020-01" db="EMBL/GenBank/DDBJ databases">
        <authorList>
            <person name="Rat A."/>
        </authorList>
    </citation>
    <scope>NUCLEOTIDE SEQUENCE</scope>
    <source>
        <strain evidence="1">LMG 28251</strain>
    </source>
</reference>
<protein>
    <submittedName>
        <fullName evidence="1">Acetoacetate decarboxylase</fullName>
    </submittedName>
</protein>
<dbReference type="NCBIfam" id="NF002614">
    <property type="entry name" value="PRK02265.1"/>
    <property type="match status" value="1"/>
</dbReference>
<dbReference type="Pfam" id="PF06314">
    <property type="entry name" value="ADC"/>
    <property type="match status" value="1"/>
</dbReference>
<accession>A0AAF1K072</accession>
<evidence type="ECO:0000313" key="1">
    <source>
        <dbReference type="EMBL" id="MBR0657505.1"/>
    </source>
</evidence>
<dbReference type="EMBL" id="JAAEDH010000038">
    <property type="protein sequence ID" value="MBR0657505.1"/>
    <property type="molecule type" value="Genomic_DNA"/>
</dbReference>